<feature type="domain" description="Amino acid permease/ SLC12A" evidence="9">
    <location>
        <begin position="19"/>
        <end position="461"/>
    </location>
</feature>
<dbReference type="FunFam" id="1.20.1740.10:FF:000001">
    <property type="entry name" value="Amino acid permease"/>
    <property type="match status" value="1"/>
</dbReference>
<dbReference type="PROSITE" id="PS00218">
    <property type="entry name" value="AMINO_ACID_PERMEASE_1"/>
    <property type="match status" value="1"/>
</dbReference>
<keyword evidence="4 8" id="KW-0812">Transmembrane</keyword>
<dbReference type="GO" id="GO:0055085">
    <property type="term" value="P:transmembrane transport"/>
    <property type="evidence" value="ECO:0007669"/>
    <property type="project" value="InterPro"/>
</dbReference>
<dbReference type="eggNOG" id="COG0833">
    <property type="taxonomic scope" value="Bacteria"/>
</dbReference>
<keyword evidence="6 8" id="KW-1133">Transmembrane helix</keyword>
<evidence type="ECO:0000256" key="5">
    <source>
        <dbReference type="ARBA" id="ARBA00022970"/>
    </source>
</evidence>
<evidence type="ECO:0000256" key="6">
    <source>
        <dbReference type="ARBA" id="ARBA00022989"/>
    </source>
</evidence>
<dbReference type="InterPro" id="IPR004841">
    <property type="entry name" value="AA-permease/SLC12A_dom"/>
</dbReference>
<dbReference type="GO" id="GO:0006865">
    <property type="term" value="P:amino acid transport"/>
    <property type="evidence" value="ECO:0007669"/>
    <property type="project" value="UniProtKB-KW"/>
</dbReference>
<evidence type="ECO:0000313" key="10">
    <source>
        <dbReference type="EMBL" id="KEP24829.1"/>
    </source>
</evidence>
<organism evidence="10 11">
    <name type="scientific">Bacillus zhangzhouensis</name>
    <dbReference type="NCBI Taxonomy" id="1178540"/>
    <lineage>
        <taxon>Bacteria</taxon>
        <taxon>Bacillati</taxon>
        <taxon>Bacillota</taxon>
        <taxon>Bacilli</taxon>
        <taxon>Bacillales</taxon>
        <taxon>Bacillaceae</taxon>
        <taxon>Bacillus</taxon>
    </lineage>
</organism>
<feature type="transmembrane region" description="Helical" evidence="8">
    <location>
        <begin position="87"/>
        <end position="110"/>
    </location>
</feature>
<keyword evidence="7 8" id="KW-0472">Membrane</keyword>
<dbReference type="OrthoDB" id="9780162at2"/>
<comment type="subcellular location">
    <subcellularLocation>
        <location evidence="1">Cell membrane</location>
        <topology evidence="1">Multi-pass membrane protein</topology>
    </subcellularLocation>
</comment>
<sequence length="477" mass="52441">MDVGQNQPEQLKRAMTSRHLFMISLGGVIGTGFFLGTGYTIGQAGPVGAVLSYIVGGLIMYLTMLCLGELSVALPVSGSFHTYATKFVSPAAGFAVGWIYWLGWAATVALEFLSAGQLMRRWLPQVDVWIWCLIFGLCLFLLNARSAKAFGESEFFFSTIKIIAILLFIGVGGAAMFGFIETTSGEPAPYFSHFVSDGLFPNGLLAVVVTMITVNFSFQGTELIGIAAGESENPEKTVPRSIHQTVWRTLVFFVLSIFVLAGMVPWKEASVLQSPFVTVFERTGIPFAADIMNFVIIIALLSVANSGLYASTRMLYSLSKEGMAGKAFRRVNQRGIPMNALLLTFLFTGISLLSGFFAEKTVFAWIVSIAGMSAQTGWITITLSQMLFRRRYLKAGGKLENLKFKTPLYPVLPIIAITLNTIVLISLAFDQEQRIGLYVGVPLMIIGYVVYHRYVKKHQAKSEPLKLQIHGDDEIRF</sequence>
<dbReference type="EMBL" id="JOTP01000046">
    <property type="protein sequence ID" value="KEP24829.1"/>
    <property type="molecule type" value="Genomic_DNA"/>
</dbReference>
<dbReference type="Pfam" id="PF00324">
    <property type="entry name" value="AA_permease"/>
    <property type="match status" value="1"/>
</dbReference>
<feature type="transmembrane region" description="Helical" evidence="8">
    <location>
        <begin position="155"/>
        <end position="179"/>
    </location>
</feature>
<gene>
    <name evidence="10" type="ORF">BA70_14985</name>
</gene>
<evidence type="ECO:0000256" key="2">
    <source>
        <dbReference type="ARBA" id="ARBA00022448"/>
    </source>
</evidence>
<evidence type="ECO:0000259" key="9">
    <source>
        <dbReference type="Pfam" id="PF00324"/>
    </source>
</evidence>
<feature type="transmembrane region" description="Helical" evidence="8">
    <location>
        <begin position="53"/>
        <end position="75"/>
    </location>
</feature>
<accession>A0A081L6F3</accession>
<evidence type="ECO:0000256" key="8">
    <source>
        <dbReference type="SAM" id="Phobius"/>
    </source>
</evidence>
<keyword evidence="11" id="KW-1185">Reference proteome</keyword>
<evidence type="ECO:0000256" key="4">
    <source>
        <dbReference type="ARBA" id="ARBA00022692"/>
    </source>
</evidence>
<dbReference type="RefSeq" id="WP_003214392.1">
    <property type="nucleotide sequence ID" value="NZ_JBCMYH010000025.1"/>
</dbReference>
<evidence type="ECO:0000256" key="3">
    <source>
        <dbReference type="ARBA" id="ARBA00022475"/>
    </source>
</evidence>
<feature type="transmembrane region" description="Helical" evidence="8">
    <location>
        <begin position="291"/>
        <end position="316"/>
    </location>
</feature>
<protein>
    <submittedName>
        <fullName evidence="10">Amino acid permease</fullName>
    </submittedName>
</protein>
<name>A0A081L6F3_9BACI</name>
<feature type="transmembrane region" description="Helical" evidence="8">
    <location>
        <begin position="336"/>
        <end position="357"/>
    </location>
</feature>
<feature type="transmembrane region" description="Helical" evidence="8">
    <location>
        <begin position="435"/>
        <end position="451"/>
    </location>
</feature>
<evidence type="ECO:0000256" key="7">
    <source>
        <dbReference type="ARBA" id="ARBA00023136"/>
    </source>
</evidence>
<feature type="transmembrane region" description="Helical" evidence="8">
    <location>
        <begin position="199"/>
        <end position="218"/>
    </location>
</feature>
<evidence type="ECO:0000313" key="11">
    <source>
        <dbReference type="Proteomes" id="UP000028091"/>
    </source>
</evidence>
<evidence type="ECO:0000256" key="1">
    <source>
        <dbReference type="ARBA" id="ARBA00004651"/>
    </source>
</evidence>
<dbReference type="AlphaFoldDB" id="A0A081L6F3"/>
<comment type="caution">
    <text evidence="10">The sequence shown here is derived from an EMBL/GenBank/DDBJ whole genome shotgun (WGS) entry which is preliminary data.</text>
</comment>
<feature type="transmembrane region" description="Helical" evidence="8">
    <location>
        <begin position="408"/>
        <end position="429"/>
    </location>
</feature>
<dbReference type="Proteomes" id="UP000028091">
    <property type="component" value="Unassembled WGS sequence"/>
</dbReference>
<dbReference type="PANTHER" id="PTHR43495:SF5">
    <property type="entry name" value="GAMMA-AMINOBUTYRIC ACID PERMEASE"/>
    <property type="match status" value="1"/>
</dbReference>
<keyword evidence="2" id="KW-0813">Transport</keyword>
<dbReference type="PIRSF" id="PIRSF006060">
    <property type="entry name" value="AA_transporter"/>
    <property type="match status" value="1"/>
</dbReference>
<keyword evidence="5" id="KW-0029">Amino-acid transport</keyword>
<feature type="transmembrane region" description="Helical" evidence="8">
    <location>
        <begin position="122"/>
        <end position="143"/>
    </location>
</feature>
<feature type="transmembrane region" description="Helical" evidence="8">
    <location>
        <begin position="246"/>
        <end position="266"/>
    </location>
</feature>
<proteinExistence type="predicted"/>
<dbReference type="InterPro" id="IPR004840">
    <property type="entry name" value="Amino_acid_permease_CS"/>
</dbReference>
<reference evidence="10 11" key="1">
    <citation type="submission" date="2012-09" db="EMBL/GenBank/DDBJ databases">
        <title>Genome Sequence of Bacillus sp. DW5-4.</title>
        <authorList>
            <person name="Lai Q."/>
            <person name="Liu Y."/>
            <person name="Shao Z."/>
        </authorList>
    </citation>
    <scope>NUCLEOTIDE SEQUENCE [LARGE SCALE GENOMIC DNA]</scope>
    <source>
        <strain evidence="10 11">DW5-4</strain>
    </source>
</reference>
<dbReference type="Gene3D" id="1.20.1740.10">
    <property type="entry name" value="Amino acid/polyamine transporter I"/>
    <property type="match status" value="1"/>
</dbReference>
<feature type="transmembrane region" description="Helical" evidence="8">
    <location>
        <begin position="363"/>
        <end position="388"/>
    </location>
</feature>
<feature type="transmembrane region" description="Helical" evidence="8">
    <location>
        <begin position="20"/>
        <end position="41"/>
    </location>
</feature>
<keyword evidence="3" id="KW-1003">Cell membrane</keyword>
<dbReference type="GO" id="GO:0005886">
    <property type="term" value="C:plasma membrane"/>
    <property type="evidence" value="ECO:0007669"/>
    <property type="project" value="UniProtKB-SubCell"/>
</dbReference>
<dbReference type="PANTHER" id="PTHR43495">
    <property type="entry name" value="GABA PERMEASE"/>
    <property type="match status" value="1"/>
</dbReference>